<dbReference type="FunFam" id="3.40.309.10:FF:000010">
    <property type="entry name" value="Gamma-aminobutyraldehyde dehydrogenase"/>
    <property type="match status" value="1"/>
</dbReference>
<dbReference type="PANTHER" id="PTHR42986">
    <property type="entry name" value="BENZALDEHYDE DEHYDROGENASE YFMT"/>
    <property type="match status" value="1"/>
</dbReference>
<proteinExistence type="inferred from homology"/>
<dbReference type="InterPro" id="IPR015590">
    <property type="entry name" value="Aldehyde_DH_dom"/>
</dbReference>
<organism evidence="12 13">
    <name type="scientific">Enterocloster lavalensis</name>
    <dbReference type="NCBI Taxonomy" id="460384"/>
    <lineage>
        <taxon>Bacteria</taxon>
        <taxon>Bacillati</taxon>
        <taxon>Bacillota</taxon>
        <taxon>Clostridia</taxon>
        <taxon>Lachnospirales</taxon>
        <taxon>Lachnospiraceae</taxon>
        <taxon>Enterocloster</taxon>
    </lineage>
</organism>
<name>A0A1I0J3R0_9FIRM</name>
<evidence type="ECO:0000256" key="7">
    <source>
        <dbReference type="ARBA" id="ARBA00066992"/>
    </source>
</evidence>
<feature type="domain" description="Aldehyde dehydrogenase" evidence="11">
    <location>
        <begin position="11"/>
        <end position="467"/>
    </location>
</feature>
<reference evidence="13" key="1">
    <citation type="submission" date="2016-10" db="EMBL/GenBank/DDBJ databases">
        <authorList>
            <person name="Varghese N."/>
            <person name="Submissions S."/>
        </authorList>
    </citation>
    <scope>NUCLEOTIDE SEQUENCE [LARGE SCALE GENOMIC DNA]</scope>
    <source>
        <strain evidence="13">NLAE-zl-G277</strain>
    </source>
</reference>
<evidence type="ECO:0000256" key="5">
    <source>
        <dbReference type="ARBA" id="ARBA00035632"/>
    </source>
</evidence>
<evidence type="ECO:0000256" key="1">
    <source>
        <dbReference type="ARBA" id="ARBA00009986"/>
    </source>
</evidence>
<dbReference type="InterPro" id="IPR016163">
    <property type="entry name" value="Ald_DH_C"/>
</dbReference>
<evidence type="ECO:0000313" key="12">
    <source>
        <dbReference type="EMBL" id="SEU04370.1"/>
    </source>
</evidence>
<dbReference type="Proteomes" id="UP000198508">
    <property type="component" value="Unassembled WGS sequence"/>
</dbReference>
<evidence type="ECO:0000256" key="8">
    <source>
        <dbReference type="ARBA" id="ARBA00070319"/>
    </source>
</evidence>
<dbReference type="InterPro" id="IPR016162">
    <property type="entry name" value="Ald_DH_N"/>
</dbReference>
<protein>
    <recommendedName>
        <fullName evidence="8">Salicylaldehyde dehydrogenase</fullName>
        <ecNumber evidence="7">1.2.1.65</ecNumber>
    </recommendedName>
</protein>
<keyword evidence="2" id="KW-0058">Aromatic hydrocarbons catabolism</keyword>
<accession>A0A1I0J3R0</accession>
<dbReference type="SUPFAM" id="SSF53720">
    <property type="entry name" value="ALDH-like"/>
    <property type="match status" value="1"/>
</dbReference>
<feature type="active site" evidence="9">
    <location>
        <position position="246"/>
    </location>
</feature>
<comment type="similarity">
    <text evidence="1 10">Belongs to the aldehyde dehydrogenase family.</text>
</comment>
<evidence type="ECO:0000259" key="11">
    <source>
        <dbReference type="Pfam" id="PF00171"/>
    </source>
</evidence>
<dbReference type="EC" id="1.2.1.65" evidence="7"/>
<evidence type="ECO:0000313" key="13">
    <source>
        <dbReference type="Proteomes" id="UP000198508"/>
    </source>
</evidence>
<keyword evidence="3 10" id="KW-0560">Oxidoreductase</keyword>
<dbReference type="Gene3D" id="3.40.605.10">
    <property type="entry name" value="Aldehyde Dehydrogenase, Chain A, domain 1"/>
    <property type="match status" value="1"/>
</dbReference>
<dbReference type="PROSITE" id="PS00070">
    <property type="entry name" value="ALDEHYDE_DEHYDR_CYS"/>
    <property type="match status" value="1"/>
</dbReference>
<comment type="pathway">
    <text evidence="5">Aromatic compound metabolism; naphthalene degradation.</text>
</comment>
<evidence type="ECO:0000256" key="2">
    <source>
        <dbReference type="ARBA" id="ARBA00022797"/>
    </source>
</evidence>
<keyword evidence="4" id="KW-0520">NAD</keyword>
<dbReference type="Pfam" id="PF00171">
    <property type="entry name" value="Aldedh"/>
    <property type="match status" value="1"/>
</dbReference>
<dbReference type="InterPro" id="IPR016161">
    <property type="entry name" value="Ald_DH/histidinol_DH"/>
</dbReference>
<dbReference type="RefSeq" id="WP_092368274.1">
    <property type="nucleotide sequence ID" value="NZ_FOIM01000026.1"/>
</dbReference>
<dbReference type="EMBL" id="FOIM01000026">
    <property type="protein sequence ID" value="SEU04370.1"/>
    <property type="molecule type" value="Genomic_DNA"/>
</dbReference>
<dbReference type="STRING" id="460384.SAMN05216313_12619"/>
<dbReference type="InterPro" id="IPR029510">
    <property type="entry name" value="Ald_DH_CS_GLU"/>
</dbReference>
<sequence>MEYQLYINGKWKNTESGSVVTDINPADGSAYAQVHFAGPDEVEEAIAAADHAWKSWAETPAADKEAILLKAGDWMQEHIDEVAGVLMDESGSAFGKAYFEAGFAVDLFRAAAGECRRVFGEIQQQAPGEISMIRRLPFGVVAGIAPFNFPLLLALKKVVYALAAGNTFVLKPASATPVSGVMIAKALDAAGLPAGVFNLVPGSGEAVGNRLVEDPRIKMVAFTGSTAVGKGIAAKASVLFKKYSLEMGGKNPLILLRDFDLDQAVRIAGFGAFFHQGQICMCTSRLIVEEPVYDEFCEKFTAYAGTMKVGDPHAMDTVIGPLIKKEQCDIIDSQIADAVSKGAVLLTGGTHEGNYYQPTVLKDVTPDMRIFYEESFGPVTSIIKAKDPQDAVRLCNDNEYGLSSSLLTNDLSSAMALSLEMEAGMVHINNATVSDNSTVAFGGVKNSGVGREGGSYSIDEFTELKWITVQYTPAQLPF</sequence>
<evidence type="ECO:0000256" key="9">
    <source>
        <dbReference type="PROSITE-ProRule" id="PRU10007"/>
    </source>
</evidence>
<dbReference type="Gene3D" id="3.40.309.10">
    <property type="entry name" value="Aldehyde Dehydrogenase, Chain A, domain 2"/>
    <property type="match status" value="1"/>
</dbReference>
<evidence type="ECO:0000256" key="6">
    <source>
        <dbReference type="ARBA" id="ARBA00050596"/>
    </source>
</evidence>
<evidence type="ECO:0000256" key="3">
    <source>
        <dbReference type="ARBA" id="ARBA00023002"/>
    </source>
</evidence>
<dbReference type="InterPro" id="IPR016160">
    <property type="entry name" value="Ald_DH_CS_CYS"/>
</dbReference>
<dbReference type="AlphaFoldDB" id="A0A1I0J3R0"/>
<dbReference type="CDD" id="cd07150">
    <property type="entry name" value="ALDH_VaniDH_like"/>
    <property type="match status" value="1"/>
</dbReference>
<gene>
    <name evidence="12" type="ORF">SAMN05216313_12619</name>
</gene>
<keyword evidence="13" id="KW-1185">Reference proteome</keyword>
<dbReference type="PANTHER" id="PTHR42986:SF1">
    <property type="entry name" value="BENZALDEHYDE DEHYDROGENASE YFMT"/>
    <property type="match status" value="1"/>
</dbReference>
<comment type="catalytic activity">
    <reaction evidence="6">
        <text>salicylaldehyde + NAD(+) + H2O = salicylate + NADH + 2 H(+)</text>
        <dbReference type="Rhea" id="RHEA:18537"/>
        <dbReference type="ChEBI" id="CHEBI:15377"/>
        <dbReference type="ChEBI" id="CHEBI:15378"/>
        <dbReference type="ChEBI" id="CHEBI:16008"/>
        <dbReference type="ChEBI" id="CHEBI:30762"/>
        <dbReference type="ChEBI" id="CHEBI:57540"/>
        <dbReference type="ChEBI" id="CHEBI:57945"/>
        <dbReference type="EC" id="1.2.1.65"/>
    </reaction>
</comment>
<evidence type="ECO:0000256" key="10">
    <source>
        <dbReference type="RuleBase" id="RU003345"/>
    </source>
</evidence>
<dbReference type="PROSITE" id="PS00687">
    <property type="entry name" value="ALDEHYDE_DEHYDR_GLU"/>
    <property type="match status" value="1"/>
</dbReference>
<evidence type="ECO:0000256" key="4">
    <source>
        <dbReference type="ARBA" id="ARBA00023027"/>
    </source>
</evidence>
<dbReference type="FunFam" id="3.40.605.10:FF:000007">
    <property type="entry name" value="NAD/NADP-dependent betaine aldehyde dehydrogenase"/>
    <property type="match status" value="1"/>
</dbReference>
<dbReference type="GO" id="GO:0018485">
    <property type="term" value="F:salicylaldehyde dehydrogenase (NAD+) activity"/>
    <property type="evidence" value="ECO:0007669"/>
    <property type="project" value="UniProtKB-EC"/>
</dbReference>